<sequence length="151" mass="17589">MGIELCSLVFDNVLTYKVEQKKEDWQEGIYALEDFTLNKDVYKNGPLFFSFVQSSRDYKSGSFTYYLPISSPVTLLDETDFSYLDTLVLERALLLRQADQEMDFYSAFEKVKSYANTNQIELDDTYYCVLLEVYGDYIIDLYVPIKGKGDQ</sequence>
<evidence type="ECO:0000313" key="2">
    <source>
        <dbReference type="Proteomes" id="UP000316626"/>
    </source>
</evidence>
<dbReference type="Proteomes" id="UP000316626">
    <property type="component" value="Unassembled WGS sequence"/>
</dbReference>
<dbReference type="EMBL" id="VDGI01000002">
    <property type="protein sequence ID" value="TQR21296.1"/>
    <property type="molecule type" value="Genomic_DNA"/>
</dbReference>
<dbReference type="OrthoDB" id="2365165at2"/>
<protein>
    <submittedName>
        <fullName evidence="1">DUF5085 family protein</fullName>
    </submittedName>
</protein>
<dbReference type="AlphaFoldDB" id="A0A544TV29"/>
<dbReference type="InterPro" id="IPR031664">
    <property type="entry name" value="DUF5085"/>
</dbReference>
<evidence type="ECO:0000313" key="1">
    <source>
        <dbReference type="EMBL" id="TQR21296.1"/>
    </source>
</evidence>
<dbReference type="Pfam" id="PF16895">
    <property type="entry name" value="DUF5085"/>
    <property type="match status" value="1"/>
</dbReference>
<organism evidence="1 2">
    <name type="scientific">Psychrobacillus vulpis</name>
    <dbReference type="NCBI Taxonomy" id="2325572"/>
    <lineage>
        <taxon>Bacteria</taxon>
        <taxon>Bacillati</taxon>
        <taxon>Bacillota</taxon>
        <taxon>Bacilli</taxon>
        <taxon>Bacillales</taxon>
        <taxon>Bacillaceae</taxon>
        <taxon>Psychrobacillus</taxon>
    </lineage>
</organism>
<dbReference type="RefSeq" id="WP_142641187.1">
    <property type="nucleotide sequence ID" value="NZ_VDGI01000002.1"/>
</dbReference>
<proteinExistence type="predicted"/>
<keyword evidence="2" id="KW-1185">Reference proteome</keyword>
<accession>A0A544TV29</accession>
<name>A0A544TV29_9BACI</name>
<gene>
    <name evidence="1" type="ORF">FG384_03575</name>
</gene>
<reference evidence="1 2" key="1">
    <citation type="submission" date="2019-06" db="EMBL/GenBank/DDBJ databases">
        <title>Psychrobacillus vulpis sp. nov., a new species isolated from feces of a red fox that inhabits in The Tablas de Daimiel Natural Park, Albacete, Spain.</title>
        <authorList>
            <person name="Rodriguez M."/>
            <person name="Reina J.C."/>
            <person name="Bejar V."/>
            <person name="Llamas I."/>
        </authorList>
    </citation>
    <scope>NUCLEOTIDE SEQUENCE [LARGE SCALE GENOMIC DNA]</scope>
    <source>
        <strain evidence="1 2">Z8</strain>
    </source>
</reference>
<comment type="caution">
    <text evidence="1">The sequence shown here is derived from an EMBL/GenBank/DDBJ whole genome shotgun (WGS) entry which is preliminary data.</text>
</comment>